<evidence type="ECO:0000256" key="3">
    <source>
        <dbReference type="SAM" id="Coils"/>
    </source>
</evidence>
<dbReference type="InterPro" id="IPR036097">
    <property type="entry name" value="HisK_dim/P_sf"/>
</dbReference>
<proteinExistence type="predicted"/>
<dbReference type="PANTHER" id="PTHR45339:SF1">
    <property type="entry name" value="HYBRID SIGNAL TRANSDUCTION HISTIDINE KINASE J"/>
    <property type="match status" value="1"/>
</dbReference>
<feature type="non-terminal residue" evidence="5">
    <location>
        <position position="258"/>
    </location>
</feature>
<evidence type="ECO:0000259" key="4">
    <source>
        <dbReference type="PROSITE" id="PS50109"/>
    </source>
</evidence>
<keyword evidence="1" id="KW-0597">Phosphoprotein</keyword>
<dbReference type="GO" id="GO:0000155">
    <property type="term" value="F:phosphorelay sensor kinase activity"/>
    <property type="evidence" value="ECO:0007669"/>
    <property type="project" value="InterPro"/>
</dbReference>
<sequence length="258" mass="29188">MLARQSFTIMSFKVRLATERQRRKEAEAEVARLHLLLEHSAQPAGQLHAAAHSLAQLTQQLRQTELQLEEEQDLIRQVIDTSPNLVYVKDLAGKYILANKRYKQLLDQHVAVAQLSDALVIPASESTAATAFEEHYQLKNGQTLVYRTTQKQLARSDGTHYLLTFSSDITDLKQAYRLANDLVQTEQLFMANMSHEIRTPLHGIMGLAELLKKGELSTEQADYLEMILYNTENLLTVVNDVLDFTKIKSGQISLESIP</sequence>
<dbReference type="SUPFAM" id="SSF47384">
    <property type="entry name" value="Homodimeric domain of signal transducing histidine kinase"/>
    <property type="match status" value="1"/>
</dbReference>
<organism evidence="5">
    <name type="scientific">Tanacetum cinerariifolium</name>
    <name type="common">Dalmatian daisy</name>
    <name type="synonym">Chrysanthemum cinerariifolium</name>
    <dbReference type="NCBI Taxonomy" id="118510"/>
    <lineage>
        <taxon>Eukaryota</taxon>
        <taxon>Viridiplantae</taxon>
        <taxon>Streptophyta</taxon>
        <taxon>Embryophyta</taxon>
        <taxon>Tracheophyta</taxon>
        <taxon>Spermatophyta</taxon>
        <taxon>Magnoliopsida</taxon>
        <taxon>eudicotyledons</taxon>
        <taxon>Gunneridae</taxon>
        <taxon>Pentapetalae</taxon>
        <taxon>asterids</taxon>
        <taxon>campanulids</taxon>
        <taxon>Asterales</taxon>
        <taxon>Asteraceae</taxon>
        <taxon>Asteroideae</taxon>
        <taxon>Anthemideae</taxon>
        <taxon>Anthemidinae</taxon>
        <taxon>Tanacetum</taxon>
    </lineage>
</organism>
<keyword evidence="5" id="KW-0418">Kinase</keyword>
<protein>
    <submittedName>
        <fullName evidence="5">Peroxide stress-activated histidine kinase mak3-like</fullName>
    </submittedName>
</protein>
<evidence type="ECO:0000313" key="5">
    <source>
        <dbReference type="EMBL" id="GFC86814.1"/>
    </source>
</evidence>
<dbReference type="Pfam" id="PF00512">
    <property type="entry name" value="HisKA"/>
    <property type="match status" value="1"/>
</dbReference>
<gene>
    <name evidence="5" type="ORF">Tci_858784</name>
</gene>
<dbReference type="EMBL" id="BKCJ011107157">
    <property type="protein sequence ID" value="GFC86814.1"/>
    <property type="molecule type" value="Genomic_DNA"/>
</dbReference>
<feature type="coiled-coil region" evidence="3">
    <location>
        <begin position="9"/>
        <end position="81"/>
    </location>
</feature>
<reference evidence="5" key="1">
    <citation type="journal article" date="2019" name="Sci. Rep.">
        <title>Draft genome of Tanacetum cinerariifolium, the natural source of mosquito coil.</title>
        <authorList>
            <person name="Yamashiro T."/>
            <person name="Shiraishi A."/>
            <person name="Satake H."/>
            <person name="Nakayama K."/>
        </authorList>
    </citation>
    <scope>NUCLEOTIDE SEQUENCE</scope>
</reference>
<accession>A0A699RVM2</accession>
<dbReference type="SUPFAM" id="SSF55785">
    <property type="entry name" value="PYP-like sensor domain (PAS domain)"/>
    <property type="match status" value="1"/>
</dbReference>
<keyword evidence="2" id="KW-0902">Two-component regulatory system</keyword>
<keyword evidence="5" id="KW-0808">Transferase</keyword>
<dbReference type="InterPro" id="IPR035965">
    <property type="entry name" value="PAS-like_dom_sf"/>
</dbReference>
<evidence type="ECO:0000256" key="2">
    <source>
        <dbReference type="ARBA" id="ARBA00023012"/>
    </source>
</evidence>
<dbReference type="AlphaFoldDB" id="A0A699RVM2"/>
<name>A0A699RVM2_TANCI</name>
<keyword evidence="3" id="KW-0175">Coiled coil</keyword>
<dbReference type="InterPro" id="IPR003661">
    <property type="entry name" value="HisK_dim/P_dom"/>
</dbReference>
<dbReference type="Gene3D" id="1.10.287.130">
    <property type="match status" value="1"/>
</dbReference>
<comment type="caution">
    <text evidence="5">The sequence shown here is derived from an EMBL/GenBank/DDBJ whole genome shotgun (WGS) entry which is preliminary data.</text>
</comment>
<evidence type="ECO:0000256" key="1">
    <source>
        <dbReference type="ARBA" id="ARBA00022553"/>
    </source>
</evidence>
<dbReference type="CDD" id="cd00082">
    <property type="entry name" value="HisKA"/>
    <property type="match status" value="1"/>
</dbReference>
<dbReference type="SMART" id="SM00388">
    <property type="entry name" value="HisKA"/>
    <property type="match status" value="1"/>
</dbReference>
<dbReference type="PROSITE" id="PS50109">
    <property type="entry name" value="HIS_KIN"/>
    <property type="match status" value="1"/>
</dbReference>
<feature type="domain" description="Histidine kinase" evidence="4">
    <location>
        <begin position="192"/>
        <end position="258"/>
    </location>
</feature>
<dbReference type="Gene3D" id="3.30.450.20">
    <property type="entry name" value="PAS domain"/>
    <property type="match status" value="1"/>
</dbReference>
<dbReference type="InterPro" id="IPR005467">
    <property type="entry name" value="His_kinase_dom"/>
</dbReference>
<dbReference type="PANTHER" id="PTHR45339">
    <property type="entry name" value="HYBRID SIGNAL TRANSDUCTION HISTIDINE KINASE J"/>
    <property type="match status" value="1"/>
</dbReference>